<dbReference type="InterPro" id="IPR000477">
    <property type="entry name" value="RT_dom"/>
</dbReference>
<evidence type="ECO:0000313" key="4">
    <source>
        <dbReference type="Proteomes" id="UP001235939"/>
    </source>
</evidence>
<dbReference type="Gene3D" id="3.30.420.10">
    <property type="entry name" value="Ribonuclease H-like superfamily/Ribonuclease H"/>
    <property type="match status" value="1"/>
</dbReference>
<dbReference type="Proteomes" id="UP001235939">
    <property type="component" value="Chromosome 03"/>
</dbReference>
<reference evidence="3 4" key="1">
    <citation type="submission" date="2022-01" db="EMBL/GenBank/DDBJ databases">
        <title>A chromosomal length assembly of Cordylochernes scorpioides.</title>
        <authorList>
            <person name="Zeh D."/>
            <person name="Zeh J."/>
        </authorList>
    </citation>
    <scope>NUCLEOTIDE SEQUENCE [LARGE SCALE GENOMIC DNA]</scope>
    <source>
        <strain evidence="3">IN4F17</strain>
        <tissue evidence="3">Whole Body</tissue>
    </source>
</reference>
<protein>
    <recommendedName>
        <fullName evidence="2">Reverse transcriptase domain-containing protein</fullName>
    </recommendedName>
</protein>
<evidence type="ECO:0000256" key="1">
    <source>
        <dbReference type="SAM" id="MobiDB-lite"/>
    </source>
</evidence>
<dbReference type="EMBL" id="CP092865">
    <property type="protein sequence ID" value="UYV65327.1"/>
    <property type="molecule type" value="Genomic_DNA"/>
</dbReference>
<organism evidence="3 4">
    <name type="scientific">Cordylochernes scorpioides</name>
    <dbReference type="NCBI Taxonomy" id="51811"/>
    <lineage>
        <taxon>Eukaryota</taxon>
        <taxon>Metazoa</taxon>
        <taxon>Ecdysozoa</taxon>
        <taxon>Arthropoda</taxon>
        <taxon>Chelicerata</taxon>
        <taxon>Arachnida</taxon>
        <taxon>Pseudoscorpiones</taxon>
        <taxon>Cheliferoidea</taxon>
        <taxon>Chernetidae</taxon>
        <taxon>Cordylochernes</taxon>
    </lineage>
</organism>
<proteinExistence type="predicted"/>
<gene>
    <name evidence="3" type="ORF">LAZ67_3003959</name>
</gene>
<dbReference type="InterPro" id="IPR043502">
    <property type="entry name" value="DNA/RNA_pol_sf"/>
</dbReference>
<dbReference type="SUPFAM" id="SSF56672">
    <property type="entry name" value="DNA/RNA polymerases"/>
    <property type="match status" value="1"/>
</dbReference>
<evidence type="ECO:0000313" key="3">
    <source>
        <dbReference type="EMBL" id="UYV65327.1"/>
    </source>
</evidence>
<sequence>MLMPQIGKEAGTHPRSLKNEEAGRWRTVIKKLQSAPAQKSNLSSARRAGEAAQVRDCPVGRSTVSMASEANHASNMPGRDNDLPKVKRTARETSQEEFVLEEVINRENQVKVLANDPTEGRLPGIDRRLVTGTSPANHRERVATGHTSDLEAVVGFCAAWGIGAPSILPFCGQRELMDCTNEGISLMAEDCGLAFTQGPCPRCLKYRPPATPDIPRIISVVEPAISSLSHTAQYDIRSSIAHILRKPTPTQSQSPSQSQSLGKYRSLATLRRNHNIIITRSDKGSQTVVLDTADYASKMTEILNDRNTFVPITQPDASTSTKSFRLGLLRLKKSGHITPDQYSTFTSDLNNTPYIYGLPKTHKPGIPLRPIIAYHLSPAYKLSKYLTGLLTPWVKASPQSSAIREIPSFVQSINSLCPVPNTVMVSYDVVAMYLSLPHQLIIRHLTSFLQDNQVDHRTAESIVALSSLCLDFTTFTFNNQLFKQIRGSPMGSPLSSPLAEIVMANIDHWVQQQIAPGIHMWRRYIDDIFCICDTGQEINILNSLNSYHPEISFTLELENRSVLPYLDILVIRTASHYHTTVYHKINNPTFYTDYKSSFAISRILRTHGVNTHFTNSNSIGAILRHPITRLPRSTVARSSGGSVYSVSCNDCSASYIGETAFDRVWREKLRDKLHNIGSVLSLRSSPCLPDAPIKDASKWNLYLLISPLAQLCRLPPRLHGRVDIEEELPEGAWLVLYADDQFLIIEAASRARAEKCVEASLQILSNWAHDSGLKFNVSKTKALSFKPRDIRTKRKGIKWEHKPAIQMKGRRVALVNRMTILGVVIDDKMGWQYQAEEMVTRGREALDQKVAKTLESVQRTAALRITGGYRTTSSEAFLVLAGLIPLGLKLEEETIRQKIWENREDALRLEAGALEWKRDPRKPPQWLPKWNWSPGGPTGIDTEVFTDGNKSGTNTGAGVVIFTNGELIFQESLTLRVDELVFSAELVAIRVALRVCAEKNFSPDRLYSDCMSALVAIDLVKGQLAHQIIQELKMITRAPEGREKEGRGAIESKLLRNHSKLLEKAHDVASELFLN</sequence>
<feature type="domain" description="Reverse transcriptase" evidence="2">
    <location>
        <begin position="339"/>
        <end position="582"/>
    </location>
</feature>
<dbReference type="InterPro" id="IPR036397">
    <property type="entry name" value="RNaseH_sf"/>
</dbReference>
<dbReference type="PANTHER" id="PTHR21301:SF10">
    <property type="entry name" value="REVERSE TRANSCRIPTASE DOMAIN-CONTAINING PROTEIN"/>
    <property type="match status" value="1"/>
</dbReference>
<keyword evidence="4" id="KW-1185">Reference proteome</keyword>
<dbReference type="Pfam" id="PF00078">
    <property type="entry name" value="RVT_1"/>
    <property type="match status" value="1"/>
</dbReference>
<dbReference type="PROSITE" id="PS50878">
    <property type="entry name" value="RT_POL"/>
    <property type="match status" value="1"/>
</dbReference>
<dbReference type="CDD" id="cd00304">
    <property type="entry name" value="RT_like"/>
    <property type="match status" value="1"/>
</dbReference>
<dbReference type="InterPro" id="IPR012337">
    <property type="entry name" value="RNaseH-like_sf"/>
</dbReference>
<evidence type="ECO:0000259" key="2">
    <source>
        <dbReference type="PROSITE" id="PS50878"/>
    </source>
</evidence>
<feature type="compositionally biased region" description="Polar residues" evidence="1">
    <location>
        <begin position="35"/>
        <end position="44"/>
    </location>
</feature>
<dbReference type="SUPFAM" id="SSF53098">
    <property type="entry name" value="Ribonuclease H-like"/>
    <property type="match status" value="1"/>
</dbReference>
<feature type="region of interest" description="Disordered" evidence="1">
    <location>
        <begin position="1"/>
        <end position="57"/>
    </location>
</feature>
<dbReference type="PANTHER" id="PTHR21301">
    <property type="entry name" value="REVERSE TRANSCRIPTASE"/>
    <property type="match status" value="1"/>
</dbReference>
<accession>A0ABY6KC65</accession>
<name>A0ABY6KC65_9ARAC</name>